<comment type="similarity">
    <text evidence="2">Belongs to the XPF family.</text>
</comment>
<gene>
    <name evidence="13" type="primary">mei-9</name>
    <name evidence="13" type="ORF">Anas_10027</name>
</gene>
<dbReference type="InterPro" id="IPR047520">
    <property type="entry name" value="XPF_nuclease"/>
</dbReference>
<comment type="subcellular location">
    <subcellularLocation>
        <location evidence="1">Nucleus</location>
    </subcellularLocation>
</comment>
<feature type="region of interest" description="Disordered" evidence="11">
    <location>
        <begin position="88"/>
        <end position="111"/>
    </location>
</feature>
<dbReference type="Gene3D" id="1.10.150.20">
    <property type="entry name" value="5' to 3' exonuclease, C-terminal subdomain"/>
    <property type="match status" value="1"/>
</dbReference>
<keyword evidence="8" id="KW-0234">DNA repair</keyword>
<evidence type="ECO:0000256" key="2">
    <source>
        <dbReference type="ARBA" id="ARBA00010015"/>
    </source>
</evidence>
<keyword evidence="7" id="KW-0238">DNA-binding</keyword>
<feature type="compositionally biased region" description="Basic and acidic residues" evidence="11">
    <location>
        <begin position="88"/>
        <end position="109"/>
    </location>
</feature>
<dbReference type="GO" id="GO:0000724">
    <property type="term" value="P:double-strand break repair via homologous recombination"/>
    <property type="evidence" value="ECO:0007669"/>
    <property type="project" value="TreeGrafter"/>
</dbReference>
<dbReference type="AlphaFoldDB" id="A0A5N5SUN1"/>
<evidence type="ECO:0000256" key="7">
    <source>
        <dbReference type="ARBA" id="ARBA00023125"/>
    </source>
</evidence>
<dbReference type="GO" id="GO:0003697">
    <property type="term" value="F:single-stranded DNA binding"/>
    <property type="evidence" value="ECO:0007669"/>
    <property type="project" value="TreeGrafter"/>
</dbReference>
<sequence>MLFLGPQPVVNSCNVCESHLPCQSSYNVWQARNEHAQCRVYFLIYKGTVEEQIYLTNIKREKNAFEFLIKEKASMVIPEYADGRNDDHPDLLRDSFDKNDEKSKNDLTRKAGGSSLEEVITPRIIVDMREFRSDLPSMLHKKGIEIDPATIEVGDYILTPEVCVERKSISDLIGSLSSGRLYNQAQAMTRYYKKPILLIEFDHNKPFHLQGRLFLSSDPSSSSKEVSAKLQLLTLHFPYLRIIWSPSPFATAEVFYMLKKGKPEPSVAEAQAVNKDTNPDFASENFNPLVKDFIAKLPGVTTKNINSILRNVKDIPHLLTFSFEEINQLLENSKNAKLLYEALHSVMKEPNQSENLVGKRTKFGKKALRRK</sequence>
<protein>
    <recommendedName>
        <fullName evidence="10">DNA repair endonuclease XPF</fullName>
    </recommendedName>
</protein>
<dbReference type="GO" id="GO:0000712">
    <property type="term" value="P:resolution of meiotic recombination intermediates"/>
    <property type="evidence" value="ECO:0007669"/>
    <property type="project" value="TreeGrafter"/>
</dbReference>
<dbReference type="FunFam" id="3.40.50.10130:FF:000002">
    <property type="entry name" value="DNA repair endonuclease XPF"/>
    <property type="match status" value="1"/>
</dbReference>
<evidence type="ECO:0000256" key="1">
    <source>
        <dbReference type="ARBA" id="ARBA00004123"/>
    </source>
</evidence>
<evidence type="ECO:0000256" key="9">
    <source>
        <dbReference type="ARBA" id="ARBA00023242"/>
    </source>
</evidence>
<dbReference type="SUPFAM" id="SSF47781">
    <property type="entry name" value="RuvA domain 2-like"/>
    <property type="match status" value="1"/>
</dbReference>
<evidence type="ECO:0000256" key="10">
    <source>
        <dbReference type="ARBA" id="ARBA00072370"/>
    </source>
</evidence>
<dbReference type="InterPro" id="IPR006166">
    <property type="entry name" value="ERCC4_domain"/>
</dbReference>
<reference evidence="13 14" key="1">
    <citation type="journal article" date="2019" name="PLoS Biol.">
        <title>Sex chromosomes control vertical transmission of feminizing Wolbachia symbionts in an isopod.</title>
        <authorList>
            <person name="Becking T."/>
            <person name="Chebbi M.A."/>
            <person name="Giraud I."/>
            <person name="Moumen B."/>
            <person name="Laverre T."/>
            <person name="Caubet Y."/>
            <person name="Peccoud J."/>
            <person name="Gilbert C."/>
            <person name="Cordaux R."/>
        </authorList>
    </citation>
    <scope>NUCLEOTIDE SEQUENCE [LARGE SCALE GENOMIC DNA]</scope>
    <source>
        <strain evidence="13">ANa2</strain>
        <tissue evidence="13">Whole body excluding digestive tract and cuticle</tissue>
    </source>
</reference>
<evidence type="ECO:0000256" key="8">
    <source>
        <dbReference type="ARBA" id="ARBA00023204"/>
    </source>
</evidence>
<dbReference type="SUPFAM" id="SSF52980">
    <property type="entry name" value="Restriction endonuclease-like"/>
    <property type="match status" value="1"/>
</dbReference>
<evidence type="ECO:0000259" key="12">
    <source>
        <dbReference type="SMART" id="SM00891"/>
    </source>
</evidence>
<keyword evidence="4 13" id="KW-0255">Endonuclease</keyword>
<evidence type="ECO:0000256" key="11">
    <source>
        <dbReference type="SAM" id="MobiDB-lite"/>
    </source>
</evidence>
<dbReference type="GO" id="GO:0000014">
    <property type="term" value="F:single-stranded DNA endodeoxyribonuclease activity"/>
    <property type="evidence" value="ECO:0007669"/>
    <property type="project" value="TreeGrafter"/>
</dbReference>
<evidence type="ECO:0000256" key="3">
    <source>
        <dbReference type="ARBA" id="ARBA00022722"/>
    </source>
</evidence>
<dbReference type="GO" id="GO:0003684">
    <property type="term" value="F:damaged DNA binding"/>
    <property type="evidence" value="ECO:0007669"/>
    <property type="project" value="TreeGrafter"/>
</dbReference>
<proteinExistence type="inferred from homology"/>
<dbReference type="PANTHER" id="PTHR10150">
    <property type="entry name" value="DNA REPAIR ENDONUCLEASE XPF"/>
    <property type="match status" value="1"/>
</dbReference>
<keyword evidence="5" id="KW-0227">DNA damage</keyword>
<comment type="caution">
    <text evidence="13">The sequence shown here is derived from an EMBL/GenBank/DDBJ whole genome shotgun (WGS) entry which is preliminary data.</text>
</comment>
<dbReference type="CDD" id="cd20078">
    <property type="entry name" value="XPF_nuclease_XPF_euk"/>
    <property type="match status" value="1"/>
</dbReference>
<evidence type="ECO:0000256" key="6">
    <source>
        <dbReference type="ARBA" id="ARBA00022801"/>
    </source>
</evidence>
<keyword evidence="14" id="KW-1185">Reference proteome</keyword>
<name>A0A5N5SUN1_9CRUS</name>
<dbReference type="OrthoDB" id="361020at2759"/>
<evidence type="ECO:0000256" key="4">
    <source>
        <dbReference type="ARBA" id="ARBA00022759"/>
    </source>
</evidence>
<dbReference type="Pfam" id="PF02732">
    <property type="entry name" value="ERCC4"/>
    <property type="match status" value="1"/>
</dbReference>
<dbReference type="Proteomes" id="UP000326759">
    <property type="component" value="Unassembled WGS sequence"/>
</dbReference>
<evidence type="ECO:0000313" key="14">
    <source>
        <dbReference type="Proteomes" id="UP000326759"/>
    </source>
</evidence>
<accession>A0A5N5SUN1</accession>
<dbReference type="GO" id="GO:1901255">
    <property type="term" value="P:nucleotide-excision repair involved in interstrand cross-link repair"/>
    <property type="evidence" value="ECO:0007669"/>
    <property type="project" value="TreeGrafter"/>
</dbReference>
<organism evidence="13 14">
    <name type="scientific">Armadillidium nasatum</name>
    <dbReference type="NCBI Taxonomy" id="96803"/>
    <lineage>
        <taxon>Eukaryota</taxon>
        <taxon>Metazoa</taxon>
        <taxon>Ecdysozoa</taxon>
        <taxon>Arthropoda</taxon>
        <taxon>Crustacea</taxon>
        <taxon>Multicrustacea</taxon>
        <taxon>Malacostraca</taxon>
        <taxon>Eumalacostraca</taxon>
        <taxon>Peracarida</taxon>
        <taxon>Isopoda</taxon>
        <taxon>Oniscidea</taxon>
        <taxon>Crinocheta</taxon>
        <taxon>Armadillidiidae</taxon>
        <taxon>Armadillidium</taxon>
    </lineage>
</organism>
<keyword evidence="3" id="KW-0540">Nuclease</keyword>
<dbReference type="InterPro" id="IPR011335">
    <property type="entry name" value="Restrct_endonuc-II-like"/>
</dbReference>
<dbReference type="GO" id="GO:0000110">
    <property type="term" value="C:nucleotide-excision repair factor 1 complex"/>
    <property type="evidence" value="ECO:0007669"/>
    <property type="project" value="TreeGrafter"/>
</dbReference>
<dbReference type="EMBL" id="SEYY01021421">
    <property type="protein sequence ID" value="KAB7496370.1"/>
    <property type="molecule type" value="Genomic_DNA"/>
</dbReference>
<dbReference type="PANTHER" id="PTHR10150:SF0">
    <property type="entry name" value="DNA REPAIR ENDONUCLEASE XPF"/>
    <property type="match status" value="1"/>
</dbReference>
<dbReference type="Gene3D" id="3.40.50.10130">
    <property type="match status" value="1"/>
</dbReference>
<evidence type="ECO:0000313" key="13">
    <source>
        <dbReference type="EMBL" id="KAB7496370.1"/>
    </source>
</evidence>
<dbReference type="SMART" id="SM00891">
    <property type="entry name" value="ERCC4"/>
    <property type="match status" value="1"/>
</dbReference>
<feature type="domain" description="ERCC4" evidence="12">
    <location>
        <begin position="123"/>
        <end position="203"/>
    </location>
</feature>
<keyword evidence="6" id="KW-0378">Hydrolase</keyword>
<evidence type="ECO:0000256" key="5">
    <source>
        <dbReference type="ARBA" id="ARBA00022763"/>
    </source>
</evidence>
<keyword evidence="9" id="KW-0539">Nucleus</keyword>
<dbReference type="InterPro" id="IPR010994">
    <property type="entry name" value="RuvA_2-like"/>
</dbReference>